<comment type="similarity">
    <text evidence="2 4">Belongs to the pyridoxal phosphate-binding protein YggS/PROSC family.</text>
</comment>
<comment type="function">
    <text evidence="2">Pyridoxal 5'-phosphate (PLP)-binding protein, which is involved in PLP homeostasis.</text>
</comment>
<dbReference type="PIRSF" id="PIRSF004848">
    <property type="entry name" value="YBL036c_PLPDEIII"/>
    <property type="match status" value="1"/>
</dbReference>
<dbReference type="HAMAP" id="MF_02087">
    <property type="entry name" value="PLP_homeostasis"/>
    <property type="match status" value="1"/>
</dbReference>
<evidence type="ECO:0000259" key="5">
    <source>
        <dbReference type="Pfam" id="PF01168"/>
    </source>
</evidence>
<name>A0A6H1WUH9_9BACT</name>
<organism evidence="6 7">
    <name type="scientific">Thermosulfurimonas marina</name>
    <dbReference type="NCBI Taxonomy" id="2047767"/>
    <lineage>
        <taxon>Bacteria</taxon>
        <taxon>Pseudomonadati</taxon>
        <taxon>Thermodesulfobacteriota</taxon>
        <taxon>Thermodesulfobacteria</taxon>
        <taxon>Thermodesulfobacteriales</taxon>
        <taxon>Thermodesulfobacteriaceae</taxon>
        <taxon>Thermosulfurimonas</taxon>
    </lineage>
</organism>
<dbReference type="PANTHER" id="PTHR10146:SF14">
    <property type="entry name" value="PYRIDOXAL PHOSPHATE HOMEOSTASIS PROTEIN"/>
    <property type="match status" value="1"/>
</dbReference>
<dbReference type="Proteomes" id="UP000501253">
    <property type="component" value="Chromosome"/>
</dbReference>
<comment type="cofactor">
    <cofactor evidence="3">
        <name>pyridoxal 5'-phosphate</name>
        <dbReference type="ChEBI" id="CHEBI:597326"/>
    </cofactor>
</comment>
<dbReference type="Pfam" id="PF01168">
    <property type="entry name" value="Ala_racemase_N"/>
    <property type="match status" value="1"/>
</dbReference>
<evidence type="ECO:0000256" key="2">
    <source>
        <dbReference type="HAMAP-Rule" id="MF_02087"/>
    </source>
</evidence>
<dbReference type="InterPro" id="IPR029066">
    <property type="entry name" value="PLP-binding_barrel"/>
</dbReference>
<evidence type="ECO:0000256" key="3">
    <source>
        <dbReference type="PIRSR" id="PIRSR004848-1"/>
    </source>
</evidence>
<reference evidence="6 7" key="1">
    <citation type="submission" date="2019-08" db="EMBL/GenBank/DDBJ databases">
        <title>Complete genome sequence of Thermosulfurimonas marina SU872T, an anaerobic thermophilic chemolithoautotrophic bacterium isolated from a shallow marine hydrothermal vent.</title>
        <authorList>
            <person name="Allioux M."/>
            <person name="Jebbar M."/>
            <person name="Slobodkina G."/>
            <person name="Slobodkin A."/>
            <person name="Moalic Y."/>
            <person name="Frolova A."/>
            <person name="Shao Z."/>
            <person name="Alain K."/>
        </authorList>
    </citation>
    <scope>NUCLEOTIDE SEQUENCE [LARGE SCALE GENOMIC DNA]</scope>
    <source>
        <strain evidence="6 7">SU872</strain>
    </source>
</reference>
<evidence type="ECO:0000313" key="7">
    <source>
        <dbReference type="Proteomes" id="UP000501253"/>
    </source>
</evidence>
<dbReference type="CDD" id="cd00635">
    <property type="entry name" value="PLPDE_III_YBL036c_like"/>
    <property type="match status" value="1"/>
</dbReference>
<proteinExistence type="inferred from homology"/>
<dbReference type="InterPro" id="IPR011078">
    <property type="entry name" value="PyrdxlP_homeostasis"/>
</dbReference>
<accession>A0A6H1WUH9</accession>
<evidence type="ECO:0000256" key="4">
    <source>
        <dbReference type="RuleBase" id="RU004514"/>
    </source>
</evidence>
<protein>
    <recommendedName>
        <fullName evidence="2">Pyridoxal phosphate homeostasis protein</fullName>
        <shortName evidence="2">PLP homeostasis protein</shortName>
    </recommendedName>
</protein>
<dbReference type="FunFam" id="3.20.20.10:FF:000018">
    <property type="entry name" value="Pyridoxal phosphate homeostasis protein"/>
    <property type="match status" value="1"/>
</dbReference>
<feature type="modified residue" description="N6-(pyridoxal phosphate)lysine" evidence="2 3">
    <location>
        <position position="42"/>
    </location>
</feature>
<gene>
    <name evidence="6" type="ORF">FVE67_08765</name>
</gene>
<evidence type="ECO:0000313" key="6">
    <source>
        <dbReference type="EMBL" id="QJA06875.1"/>
    </source>
</evidence>
<dbReference type="InterPro" id="IPR001608">
    <property type="entry name" value="Ala_racemase_N"/>
</dbReference>
<dbReference type="GO" id="GO:0030170">
    <property type="term" value="F:pyridoxal phosphate binding"/>
    <property type="evidence" value="ECO:0007669"/>
    <property type="project" value="UniProtKB-UniRule"/>
</dbReference>
<keyword evidence="7" id="KW-1185">Reference proteome</keyword>
<dbReference type="AlphaFoldDB" id="A0A6H1WUH9"/>
<sequence length="238" mass="27229">MGRVWGPEEIARRFKEIRERVAEAALRVGRRPEEIRILGAAKGQNPEKIRAAAEAGLRLVGENYVQEAERKRPLLEDLPLSWHLIGYLQRNKARKALKVFDLIETVDRTEIAERLSRLALEEGRRFPVFIQVKLAPEERKAGAPPEEVPALARRVLELPGLEPRGLMTIPPYFEDPEEVRPYFRRLREMRDHLWETLKLPGPGELSMGMSHDFEVAIEEGATLVRLGRALFGPRPPKA</sequence>
<keyword evidence="1 2" id="KW-0663">Pyridoxal phosphate</keyword>
<dbReference type="SUPFAM" id="SSF51419">
    <property type="entry name" value="PLP-binding barrel"/>
    <property type="match status" value="1"/>
</dbReference>
<dbReference type="KEGG" id="tmai:FVE67_08765"/>
<dbReference type="RefSeq" id="WP_168720224.1">
    <property type="nucleotide sequence ID" value="NZ_CP042909.1"/>
</dbReference>
<dbReference type="NCBIfam" id="TIGR00044">
    <property type="entry name" value="YggS family pyridoxal phosphate-dependent enzyme"/>
    <property type="match status" value="1"/>
</dbReference>
<dbReference type="Gene3D" id="3.20.20.10">
    <property type="entry name" value="Alanine racemase"/>
    <property type="match status" value="1"/>
</dbReference>
<dbReference type="EMBL" id="CP042909">
    <property type="protein sequence ID" value="QJA06875.1"/>
    <property type="molecule type" value="Genomic_DNA"/>
</dbReference>
<evidence type="ECO:0000256" key="1">
    <source>
        <dbReference type="ARBA" id="ARBA00022898"/>
    </source>
</evidence>
<feature type="domain" description="Alanine racemase N-terminal" evidence="5">
    <location>
        <begin position="49"/>
        <end position="235"/>
    </location>
</feature>
<dbReference type="PANTHER" id="PTHR10146">
    <property type="entry name" value="PROLINE SYNTHETASE CO-TRANSCRIBED BACTERIAL HOMOLOG PROTEIN"/>
    <property type="match status" value="1"/>
</dbReference>